<reference evidence="3 4" key="1">
    <citation type="submission" date="2015-07" db="EMBL/GenBank/DDBJ databases">
        <title>A draft genome sequence of Mycobacterium wolinskyi.</title>
        <authorList>
            <person name="de Man T.J."/>
            <person name="Perry K.A."/>
            <person name="Coulliette A.D."/>
            <person name="Jensen B."/>
            <person name="Toney N.C."/>
            <person name="Limbago B.M."/>
            <person name="Noble-Wang J."/>
        </authorList>
    </citation>
    <scope>NUCLEOTIDE SEQUENCE [LARGE SCALE GENOMIC DNA]</scope>
    <source>
        <strain evidence="3 4">CDC_01</strain>
    </source>
</reference>
<dbReference type="PATRIC" id="fig|59750.3.peg.2630"/>
<gene>
    <name evidence="3" type="ORF">AFM11_03770</name>
</gene>
<evidence type="ECO:0008006" key="5">
    <source>
        <dbReference type="Google" id="ProtNLM"/>
    </source>
</evidence>
<evidence type="ECO:0000256" key="1">
    <source>
        <dbReference type="PIRSR" id="PIRSR007531-1"/>
    </source>
</evidence>
<dbReference type="EMBL" id="LGTW01000002">
    <property type="protein sequence ID" value="KWX25396.1"/>
    <property type="molecule type" value="Genomic_DNA"/>
</dbReference>
<sequence>MSFTSPGQVVLLNGVSSSGKSTIARQLLADFESPWFHMAVDMFGAMRAEQRTHECSPADLREVLRRTRAGFHRAVAGMARAGNDIVMDHVLSEPWRLRDLLKVMAGIDVVFVGVHCAVADAHEREGRRRDRSLGTAIGQIATVHAHRIYDVEVDTSTDSAESCSAQIRNYLRHPAPRARAFDRLRESAAGR</sequence>
<keyword evidence="4" id="KW-1185">Reference proteome</keyword>
<proteinExistence type="predicted"/>
<protein>
    <recommendedName>
        <fullName evidence="5">Chloramphenicol phosphotransferase</fullName>
    </recommendedName>
</protein>
<feature type="active site" evidence="1">
    <location>
        <position position="41"/>
    </location>
</feature>
<organism evidence="3 4">
    <name type="scientific">Mycolicibacterium wolinskyi</name>
    <dbReference type="NCBI Taxonomy" id="59750"/>
    <lineage>
        <taxon>Bacteria</taxon>
        <taxon>Bacillati</taxon>
        <taxon>Actinomycetota</taxon>
        <taxon>Actinomycetes</taxon>
        <taxon>Mycobacteriales</taxon>
        <taxon>Mycobacteriaceae</taxon>
        <taxon>Mycolicibacterium</taxon>
    </lineage>
</organism>
<name>A0A132PSR8_9MYCO</name>
<accession>A0A132PSR8</accession>
<evidence type="ECO:0000313" key="4">
    <source>
        <dbReference type="Proteomes" id="UP000070612"/>
    </source>
</evidence>
<comment type="caution">
    <text evidence="3">The sequence shown here is derived from an EMBL/GenBank/DDBJ whole genome shotgun (WGS) entry which is preliminary data.</text>
</comment>
<dbReference type="InterPro" id="IPR012853">
    <property type="entry name" value="CPT"/>
</dbReference>
<dbReference type="AlphaFoldDB" id="A0A132PSR8"/>
<feature type="binding site" evidence="2">
    <location>
        <begin position="14"/>
        <end position="21"/>
    </location>
    <ligand>
        <name>ATP</name>
        <dbReference type="ChEBI" id="CHEBI:30616"/>
    </ligand>
</feature>
<dbReference type="Proteomes" id="UP000070612">
    <property type="component" value="Unassembled WGS sequence"/>
</dbReference>
<dbReference type="InterPro" id="IPR027417">
    <property type="entry name" value="P-loop_NTPase"/>
</dbReference>
<dbReference type="PIRSF" id="PIRSF007531">
    <property type="entry name" value="CPT"/>
    <property type="match status" value="1"/>
</dbReference>
<evidence type="ECO:0000256" key="2">
    <source>
        <dbReference type="PIRSR" id="PIRSR007531-2"/>
    </source>
</evidence>
<dbReference type="GO" id="GO:0005524">
    <property type="term" value="F:ATP binding"/>
    <property type="evidence" value="ECO:0007669"/>
    <property type="project" value="InterPro"/>
</dbReference>
<dbReference type="GO" id="GO:0016740">
    <property type="term" value="F:transferase activity"/>
    <property type="evidence" value="ECO:0007669"/>
    <property type="project" value="InterPro"/>
</dbReference>
<dbReference type="SUPFAM" id="SSF52540">
    <property type="entry name" value="P-loop containing nucleoside triphosphate hydrolases"/>
    <property type="match status" value="1"/>
</dbReference>
<dbReference type="Gene3D" id="3.40.50.300">
    <property type="entry name" value="P-loop containing nucleotide triphosphate hydrolases"/>
    <property type="match status" value="1"/>
</dbReference>
<dbReference type="RefSeq" id="WP_067844190.1">
    <property type="nucleotide sequence ID" value="NZ_LGTW01000002.1"/>
</dbReference>
<dbReference type="Pfam" id="PF07931">
    <property type="entry name" value="CPT"/>
    <property type="match status" value="1"/>
</dbReference>
<evidence type="ECO:0000313" key="3">
    <source>
        <dbReference type="EMBL" id="KWX25396.1"/>
    </source>
</evidence>